<evidence type="ECO:0000256" key="2">
    <source>
        <dbReference type="ARBA" id="ARBA00022670"/>
    </source>
</evidence>
<accession>A0A1Z2XP92</accession>
<keyword evidence="2 6" id="KW-0645">Protease</keyword>
<keyword evidence="9" id="KW-1185">Reference proteome</keyword>
<dbReference type="EMBL" id="CP021422">
    <property type="protein sequence ID" value="ASB40249.1"/>
    <property type="molecule type" value="Genomic_DNA"/>
</dbReference>
<dbReference type="SUPFAM" id="SSF50494">
    <property type="entry name" value="Trypsin-like serine proteases"/>
    <property type="match status" value="1"/>
</dbReference>
<feature type="chain" id="PRO_5041746118" description="Serine protease" evidence="6">
    <location>
        <begin position="27"/>
        <end position="393"/>
    </location>
</feature>
<evidence type="ECO:0000256" key="3">
    <source>
        <dbReference type="ARBA" id="ARBA00022729"/>
    </source>
</evidence>
<keyword evidence="4 6" id="KW-0378">Hydrolase</keyword>
<dbReference type="InterPro" id="IPR043504">
    <property type="entry name" value="Peptidase_S1_PA_chymotrypsin"/>
</dbReference>
<organism evidence="8 10">
    <name type="scientific">Acutalibacter muris</name>
    <dbReference type="NCBI Taxonomy" id="1796620"/>
    <lineage>
        <taxon>Bacteria</taxon>
        <taxon>Bacillati</taxon>
        <taxon>Bacillota</taxon>
        <taxon>Clostridia</taxon>
        <taxon>Eubacteriales</taxon>
        <taxon>Acutalibacteraceae</taxon>
        <taxon>Acutalibacter</taxon>
    </lineage>
</organism>
<evidence type="ECO:0000313" key="9">
    <source>
        <dbReference type="Proteomes" id="UP000196710"/>
    </source>
</evidence>
<dbReference type="InterPro" id="IPR008256">
    <property type="entry name" value="Peptidase_S1B"/>
</dbReference>
<evidence type="ECO:0000313" key="8">
    <source>
        <dbReference type="EMBL" id="QQR29539.1"/>
    </source>
</evidence>
<dbReference type="Gene3D" id="2.40.10.10">
    <property type="entry name" value="Trypsin-like serine proteases"/>
    <property type="match status" value="2"/>
</dbReference>
<proteinExistence type="inferred from homology"/>
<sequence>MKKAKRFEALILALVLAFSIPNSAWAQGGMCSLAANEHGQTLRETAQHILECKSGEFPRNSFAICEELLEIDPILAKKALDHIESIAIPIENMLENSPEPVNTFTDSSNSSDRRGMYVRDGDGGYYVYFDEDDLVEEAPSENGDVSDVNGIEPFNYNDYDAIVDPRYNAHCNSVCKVFSMYNGKPYFGSGFYVGDDVVATAAHMLWNVFWEDTLGLCFADEVYVKQAYAPKSTTSKEPYGIAFATCTDCNDMVVGASWRDRGSDDDDWGAFKVTKKVGGYSYRPKKQIDVKTYIGENITIYGYPQPDPSIENSMFRVKGKTVSKPSGLTTTRVLYGSDTSGGNADGWHGMSGSPVLDKNGNVIAIFIGKTLDGSRSMAVSLDKWLYAALKKYE</sequence>
<feature type="signal peptide" evidence="6">
    <location>
        <begin position="1"/>
        <end position="26"/>
    </location>
</feature>
<dbReference type="KEGG" id="amur:ADH66_06010"/>
<gene>
    <name evidence="7" type="ORF">ADH66_06010</name>
    <name evidence="8" type="ORF">I5Q82_16105</name>
</gene>
<dbReference type="EMBL" id="CP065321">
    <property type="protein sequence ID" value="QQR29539.1"/>
    <property type="molecule type" value="Genomic_DNA"/>
</dbReference>
<evidence type="ECO:0000256" key="5">
    <source>
        <dbReference type="ARBA" id="ARBA00022825"/>
    </source>
</evidence>
<dbReference type="GO" id="GO:0006508">
    <property type="term" value="P:proteolysis"/>
    <property type="evidence" value="ECO:0007669"/>
    <property type="project" value="UniProtKB-KW"/>
</dbReference>
<reference evidence="9" key="2">
    <citation type="submission" date="2017-05" db="EMBL/GenBank/DDBJ databases">
        <title>Improved OligoMM genomes.</title>
        <authorList>
            <person name="Garzetti D."/>
        </authorList>
    </citation>
    <scope>NUCLEOTIDE SEQUENCE [LARGE SCALE GENOMIC DNA]</scope>
    <source>
        <strain evidence="9">KB18</strain>
    </source>
</reference>
<dbReference type="EC" id="3.4.21.-" evidence="6"/>
<dbReference type="RefSeq" id="WP_066534381.1">
    <property type="nucleotide sequence ID" value="NZ_CP021422.1"/>
</dbReference>
<dbReference type="PRINTS" id="PR00839">
    <property type="entry name" value="V8PROTEASE"/>
</dbReference>
<dbReference type="InterPro" id="IPR009003">
    <property type="entry name" value="Peptidase_S1_PA"/>
</dbReference>
<evidence type="ECO:0000256" key="4">
    <source>
        <dbReference type="ARBA" id="ARBA00022801"/>
    </source>
</evidence>
<keyword evidence="5 6" id="KW-0720">Serine protease</keyword>
<dbReference type="Proteomes" id="UP000196710">
    <property type="component" value="Chromosome"/>
</dbReference>
<comment type="similarity">
    <text evidence="1 6">Belongs to the peptidase S1B family.</text>
</comment>
<evidence type="ECO:0000313" key="7">
    <source>
        <dbReference type="EMBL" id="ASB40249.1"/>
    </source>
</evidence>
<protein>
    <recommendedName>
        <fullName evidence="6">Serine protease</fullName>
        <ecNumber evidence="6">3.4.21.-</ecNumber>
    </recommendedName>
</protein>
<dbReference type="GO" id="GO:0008236">
    <property type="term" value="F:serine-type peptidase activity"/>
    <property type="evidence" value="ECO:0007669"/>
    <property type="project" value="UniProtKB-KW"/>
</dbReference>
<dbReference type="Pfam" id="PF13365">
    <property type="entry name" value="Trypsin_2"/>
    <property type="match status" value="1"/>
</dbReference>
<keyword evidence="3 6" id="KW-0732">Signal</keyword>
<reference evidence="8 10" key="3">
    <citation type="submission" date="2020-11" db="EMBL/GenBank/DDBJ databases">
        <title>Closed and high quality bacterial genomes of the OMM12 community.</title>
        <authorList>
            <person name="Marbouty M."/>
            <person name="Lamy-Besnier Q."/>
            <person name="Debarbieux L."/>
            <person name="Koszul R."/>
        </authorList>
    </citation>
    <scope>NUCLEOTIDE SEQUENCE [LARGE SCALE GENOMIC DNA]</scope>
    <source>
        <strain evidence="8 10">KB18</strain>
    </source>
</reference>
<evidence type="ECO:0000256" key="6">
    <source>
        <dbReference type="RuleBase" id="RU004296"/>
    </source>
</evidence>
<dbReference type="Proteomes" id="UP000596035">
    <property type="component" value="Chromosome"/>
</dbReference>
<evidence type="ECO:0000313" key="10">
    <source>
        <dbReference type="Proteomes" id="UP000596035"/>
    </source>
</evidence>
<dbReference type="AlphaFoldDB" id="A0A1Z2XP92"/>
<name>A0A1Z2XP92_9FIRM</name>
<evidence type="ECO:0000256" key="1">
    <source>
        <dbReference type="ARBA" id="ARBA00008764"/>
    </source>
</evidence>
<reference evidence="7" key="1">
    <citation type="journal article" date="2017" name="Genome Announc.">
        <title>High-Quality Whole-Genome Sequences of the Oligo-Mouse-Microbiota Bacterial Community.</title>
        <authorList>
            <person name="Garzetti D."/>
            <person name="Brugiroux S."/>
            <person name="Bunk B."/>
            <person name="Pukall R."/>
            <person name="McCoy K.D."/>
            <person name="Macpherson A.J."/>
            <person name="Stecher B."/>
        </authorList>
    </citation>
    <scope>NUCLEOTIDE SEQUENCE</scope>
    <source>
        <strain evidence="7">KB18</strain>
    </source>
</reference>